<dbReference type="SUPFAM" id="SSF58104">
    <property type="entry name" value="Methyl-accepting chemotaxis protein (MCP) signaling domain"/>
    <property type="match status" value="1"/>
</dbReference>
<dbReference type="PROSITE" id="PS50885">
    <property type="entry name" value="HAMP"/>
    <property type="match status" value="1"/>
</dbReference>
<dbReference type="GO" id="GO:0005886">
    <property type="term" value="C:plasma membrane"/>
    <property type="evidence" value="ECO:0007669"/>
    <property type="project" value="UniProtKB-SubCell"/>
</dbReference>
<feature type="transmembrane region" description="Helical" evidence="11">
    <location>
        <begin position="44"/>
        <end position="65"/>
    </location>
</feature>
<dbReference type="SMART" id="SM00283">
    <property type="entry name" value="MA"/>
    <property type="match status" value="1"/>
</dbReference>
<gene>
    <name evidence="14" type="ORF">ALQ84_05234</name>
</gene>
<organism evidence="14 15">
    <name type="scientific">Pseudomonas caricapapayae</name>
    <dbReference type="NCBI Taxonomy" id="46678"/>
    <lineage>
        <taxon>Bacteria</taxon>
        <taxon>Pseudomonadati</taxon>
        <taxon>Pseudomonadota</taxon>
        <taxon>Gammaproteobacteria</taxon>
        <taxon>Pseudomonadales</taxon>
        <taxon>Pseudomonadaceae</taxon>
        <taxon>Pseudomonas</taxon>
    </lineage>
</organism>
<evidence type="ECO:0000259" key="13">
    <source>
        <dbReference type="PROSITE" id="PS50885"/>
    </source>
</evidence>
<evidence type="ECO:0000256" key="11">
    <source>
        <dbReference type="SAM" id="Phobius"/>
    </source>
</evidence>
<evidence type="ECO:0000256" key="1">
    <source>
        <dbReference type="ARBA" id="ARBA00004651"/>
    </source>
</evidence>
<evidence type="ECO:0000256" key="8">
    <source>
        <dbReference type="ARBA" id="ARBA00023224"/>
    </source>
</evidence>
<accession>A0A3M3B7F5</accession>
<feature type="domain" description="HAMP" evidence="13">
    <location>
        <begin position="248"/>
        <end position="301"/>
    </location>
</feature>
<evidence type="ECO:0000313" key="15">
    <source>
        <dbReference type="Proteomes" id="UP000278587"/>
    </source>
</evidence>
<keyword evidence="5 11" id="KW-0812">Transmembrane</keyword>
<evidence type="ECO:0000256" key="5">
    <source>
        <dbReference type="ARBA" id="ARBA00022692"/>
    </source>
</evidence>
<evidence type="ECO:0000256" key="10">
    <source>
        <dbReference type="PROSITE-ProRule" id="PRU00284"/>
    </source>
</evidence>
<keyword evidence="3" id="KW-0488">Methylation</keyword>
<dbReference type="GO" id="GO:0006935">
    <property type="term" value="P:chemotaxis"/>
    <property type="evidence" value="ECO:0007669"/>
    <property type="project" value="UniProtKB-KW"/>
</dbReference>
<proteinExistence type="inferred from homology"/>
<dbReference type="CDD" id="cd11386">
    <property type="entry name" value="MCP_signal"/>
    <property type="match status" value="1"/>
</dbReference>
<dbReference type="PRINTS" id="PR00260">
    <property type="entry name" value="CHEMTRNSDUCR"/>
</dbReference>
<name>A0A3M3B7F5_9PSED</name>
<dbReference type="InterPro" id="IPR024478">
    <property type="entry name" value="HlyB_4HB_MCP"/>
</dbReference>
<reference evidence="14 15" key="1">
    <citation type="submission" date="2018-08" db="EMBL/GenBank/DDBJ databases">
        <title>Recombination of ecologically and evolutionarily significant loci maintains genetic cohesion in the Pseudomonas syringae species complex.</title>
        <authorList>
            <person name="Dillon M."/>
            <person name="Thakur S."/>
            <person name="Almeida R.N.D."/>
            <person name="Weir B.S."/>
            <person name="Guttman D.S."/>
        </authorList>
    </citation>
    <scope>NUCLEOTIDE SEQUENCE [LARGE SCALE GENOMIC DNA]</scope>
    <source>
        <strain evidence="14 15">ICMP 4086</strain>
    </source>
</reference>
<protein>
    <submittedName>
        <fullName evidence="14">Methyl-accepting chemotaxis protein</fullName>
    </submittedName>
</protein>
<keyword evidence="7 11" id="KW-0472">Membrane</keyword>
<dbReference type="AlphaFoldDB" id="A0A3M3B7F5"/>
<dbReference type="Gene3D" id="1.10.287.950">
    <property type="entry name" value="Methyl-accepting chemotaxis protein"/>
    <property type="match status" value="1"/>
</dbReference>
<keyword evidence="6 11" id="KW-1133">Transmembrane helix</keyword>
<dbReference type="GO" id="GO:0007165">
    <property type="term" value="P:signal transduction"/>
    <property type="evidence" value="ECO:0007669"/>
    <property type="project" value="UniProtKB-KW"/>
</dbReference>
<feature type="domain" description="Methyl-accepting transducer" evidence="12">
    <location>
        <begin position="306"/>
        <end position="542"/>
    </location>
</feature>
<keyword evidence="8 10" id="KW-0807">Transducer</keyword>
<evidence type="ECO:0000256" key="6">
    <source>
        <dbReference type="ARBA" id="ARBA00022989"/>
    </source>
</evidence>
<evidence type="ECO:0000256" key="2">
    <source>
        <dbReference type="ARBA" id="ARBA00022475"/>
    </source>
</evidence>
<evidence type="ECO:0000256" key="7">
    <source>
        <dbReference type="ARBA" id="ARBA00023136"/>
    </source>
</evidence>
<comment type="caution">
    <text evidence="14">The sequence shown here is derived from an EMBL/GenBank/DDBJ whole genome shotgun (WGS) entry which is preliminary data.</text>
</comment>
<evidence type="ECO:0000313" key="14">
    <source>
        <dbReference type="EMBL" id="RMM08555.1"/>
    </source>
</evidence>
<comment type="subcellular location">
    <subcellularLocation>
        <location evidence="1">Cell membrane</location>
        <topology evidence="1">Multi-pass membrane protein</topology>
    </subcellularLocation>
</comment>
<evidence type="ECO:0000259" key="12">
    <source>
        <dbReference type="PROSITE" id="PS50111"/>
    </source>
</evidence>
<dbReference type="CDD" id="cd06225">
    <property type="entry name" value="HAMP"/>
    <property type="match status" value="1"/>
</dbReference>
<dbReference type="PANTHER" id="PTHR32089">
    <property type="entry name" value="METHYL-ACCEPTING CHEMOTAXIS PROTEIN MCPB"/>
    <property type="match status" value="1"/>
</dbReference>
<dbReference type="Gene3D" id="6.10.340.10">
    <property type="match status" value="1"/>
</dbReference>
<dbReference type="EMBL" id="RBOC01000117">
    <property type="protein sequence ID" value="RMM08555.1"/>
    <property type="molecule type" value="Genomic_DNA"/>
</dbReference>
<dbReference type="PROSITE" id="PS50111">
    <property type="entry name" value="CHEMOTAXIS_TRANSDUC_2"/>
    <property type="match status" value="1"/>
</dbReference>
<keyword evidence="4" id="KW-0145">Chemotaxis</keyword>
<evidence type="ECO:0000256" key="3">
    <source>
        <dbReference type="ARBA" id="ARBA00022481"/>
    </source>
</evidence>
<comment type="similarity">
    <text evidence="9">Belongs to the methyl-accepting chemotaxis (MCP) protein family.</text>
</comment>
<keyword evidence="2" id="KW-1003">Cell membrane</keyword>
<dbReference type="Pfam" id="PF12729">
    <property type="entry name" value="4HB_MCP_1"/>
    <property type="match status" value="1"/>
</dbReference>
<dbReference type="PANTHER" id="PTHR32089:SF120">
    <property type="entry name" value="METHYL-ACCEPTING CHEMOTAXIS PROTEIN TLPQ"/>
    <property type="match status" value="1"/>
</dbReference>
<dbReference type="Pfam" id="PF00015">
    <property type="entry name" value="MCPsignal"/>
    <property type="match status" value="1"/>
</dbReference>
<dbReference type="Proteomes" id="UP000278587">
    <property type="component" value="Unassembled WGS sequence"/>
</dbReference>
<evidence type="ECO:0000256" key="9">
    <source>
        <dbReference type="ARBA" id="ARBA00029447"/>
    </source>
</evidence>
<dbReference type="GO" id="GO:0004888">
    <property type="term" value="F:transmembrane signaling receptor activity"/>
    <property type="evidence" value="ECO:0007669"/>
    <property type="project" value="InterPro"/>
</dbReference>
<dbReference type="Pfam" id="PF00672">
    <property type="entry name" value="HAMP"/>
    <property type="match status" value="1"/>
</dbReference>
<dbReference type="InterPro" id="IPR003660">
    <property type="entry name" value="HAMP_dom"/>
</dbReference>
<dbReference type="FunFam" id="1.10.287.950:FF:000001">
    <property type="entry name" value="Methyl-accepting chemotaxis sensory transducer"/>
    <property type="match status" value="1"/>
</dbReference>
<sequence>MDMVYNRPLEATFFYCHWVSFYPGICLAHDVSRGSCMYLRRFNIATRTVACFAVMVLLVLGLGVFSLAQLSSIRAKGLDIENDSLPGIALGDAIALAFSNTRYDVMKMLSARNADQLVQAREELMQRESAFAKAIEAYQPFIDSPGERDVIDGVGKTFQDYVRHAEQVHAMITAGQEDAGRLLAWTDMASIAKSLMGQLEDLKQLNDASQVDASTSASHTYANANRVTLFTMGSALLVTLILAWRLTVSLAGPIRQALAASETIAAGDLRIEYIESGGRDEAALLLQSMVRMRQNLRGTLSHVGQVAGQLFTATEELNILMRDNNADLRVQSSEIDMSAAAVTEMSQAVQEVTRNAVSTSEESRVSAHAARQGQGELGLTVGSITQLTEDVQQATHHAQLLAVRTLEISKVLEVIRSVSEQTNLLALNAAIEAARAGEAGRGFAVVADEVRALAHRTSDSTREIESMIEHVQQGTRDTVTALSLSREQAHRTKAQAELANAALASIASSVMIIDDRNLVIASACEEQTQVAREVDSNLVRIRDLAAQSATRADKTASASQALAELANGLNERLRHFQL</sequence>
<dbReference type="SMART" id="SM00304">
    <property type="entry name" value="HAMP"/>
    <property type="match status" value="1"/>
</dbReference>
<evidence type="ECO:0000256" key="4">
    <source>
        <dbReference type="ARBA" id="ARBA00022500"/>
    </source>
</evidence>
<dbReference type="InterPro" id="IPR004090">
    <property type="entry name" value="Chemotax_Me-accpt_rcpt"/>
</dbReference>
<dbReference type="InterPro" id="IPR004089">
    <property type="entry name" value="MCPsignal_dom"/>
</dbReference>